<evidence type="ECO:0000313" key="2">
    <source>
        <dbReference type="Proteomes" id="UP000075809"/>
    </source>
</evidence>
<sequence>NSLGIKHKLPSLVSVIMDFDILCIQETLLKSNNNFSVNRFKIVRSDGFESDSFGSDHFPVITTVGIQVNFKLRFYYKLSLTKEMYQDFHHELFLSTKNLPRQVEHDVIGCYEEFAKDLIETARSFFPEGKHYPCTARQIKKLEPPPWWNEACSKAMHKEEGY</sequence>
<feature type="non-terminal residue" evidence="1">
    <location>
        <position position="1"/>
    </location>
</feature>
<keyword evidence="2" id="KW-1185">Reference proteome</keyword>
<dbReference type="AlphaFoldDB" id="A0A151WHC0"/>
<reference evidence="1 2" key="1">
    <citation type="submission" date="2015-09" db="EMBL/GenBank/DDBJ databases">
        <title>Trachymyrmex zeteki WGS genome.</title>
        <authorList>
            <person name="Nygaard S."/>
            <person name="Hu H."/>
            <person name="Boomsma J."/>
            <person name="Zhang G."/>
        </authorList>
    </citation>
    <scope>NUCLEOTIDE SEQUENCE [LARGE SCALE GENOMIC DNA]</scope>
    <source>
        <strain evidence="1">Tzet28-1</strain>
        <tissue evidence="1">Whole body</tissue>
    </source>
</reference>
<protein>
    <recommendedName>
        <fullName evidence="3">Endonuclease/exonuclease/phosphatase domain-containing protein</fullName>
    </recommendedName>
</protein>
<proteinExistence type="predicted"/>
<dbReference type="Proteomes" id="UP000075809">
    <property type="component" value="Unassembled WGS sequence"/>
</dbReference>
<gene>
    <name evidence="1" type="ORF">ALC60_13778</name>
</gene>
<evidence type="ECO:0000313" key="1">
    <source>
        <dbReference type="EMBL" id="KYQ47208.1"/>
    </source>
</evidence>
<organism evidence="1 2">
    <name type="scientific">Mycetomoellerius zeteki</name>
    <dbReference type="NCBI Taxonomy" id="64791"/>
    <lineage>
        <taxon>Eukaryota</taxon>
        <taxon>Metazoa</taxon>
        <taxon>Ecdysozoa</taxon>
        <taxon>Arthropoda</taxon>
        <taxon>Hexapoda</taxon>
        <taxon>Insecta</taxon>
        <taxon>Pterygota</taxon>
        <taxon>Neoptera</taxon>
        <taxon>Endopterygota</taxon>
        <taxon>Hymenoptera</taxon>
        <taxon>Apocrita</taxon>
        <taxon>Aculeata</taxon>
        <taxon>Formicoidea</taxon>
        <taxon>Formicidae</taxon>
        <taxon>Myrmicinae</taxon>
        <taxon>Mycetomoellerius</taxon>
    </lineage>
</organism>
<evidence type="ECO:0008006" key="3">
    <source>
        <dbReference type="Google" id="ProtNLM"/>
    </source>
</evidence>
<accession>A0A151WHC0</accession>
<dbReference type="EMBL" id="KQ983130">
    <property type="protein sequence ID" value="KYQ47208.1"/>
    <property type="molecule type" value="Genomic_DNA"/>
</dbReference>
<name>A0A151WHC0_9HYME</name>